<dbReference type="Proteomes" id="UP001597221">
    <property type="component" value="Unassembled WGS sequence"/>
</dbReference>
<reference evidence="2" key="1">
    <citation type="journal article" date="2019" name="Int. J. Syst. Evol. Microbiol.">
        <title>The Global Catalogue of Microorganisms (GCM) 10K type strain sequencing project: providing services to taxonomists for standard genome sequencing and annotation.</title>
        <authorList>
            <consortium name="The Broad Institute Genomics Platform"/>
            <consortium name="The Broad Institute Genome Sequencing Center for Infectious Disease"/>
            <person name="Wu L."/>
            <person name="Ma J."/>
        </authorList>
    </citation>
    <scope>NUCLEOTIDE SEQUENCE [LARGE SCALE GENOMIC DNA]</scope>
    <source>
        <strain evidence="2">CGMCC 1.12376</strain>
    </source>
</reference>
<dbReference type="GO" id="GO:0016787">
    <property type="term" value="F:hydrolase activity"/>
    <property type="evidence" value="ECO:0007669"/>
    <property type="project" value="UniProtKB-KW"/>
</dbReference>
<dbReference type="RefSeq" id="WP_251513733.1">
    <property type="nucleotide sequence ID" value="NZ_JAMBON010000012.1"/>
</dbReference>
<dbReference type="PANTHER" id="PTHR37946">
    <property type="entry name" value="SLL1969 PROTEIN"/>
    <property type="match status" value="1"/>
</dbReference>
<dbReference type="InterPro" id="IPR010315">
    <property type="entry name" value="DUF915_hydro-like"/>
</dbReference>
<organism evidence="1 2">
    <name type="scientific">Oceanobacillus luteolus</name>
    <dbReference type="NCBI Taxonomy" id="1274358"/>
    <lineage>
        <taxon>Bacteria</taxon>
        <taxon>Bacillati</taxon>
        <taxon>Bacillota</taxon>
        <taxon>Bacilli</taxon>
        <taxon>Bacillales</taxon>
        <taxon>Bacillaceae</taxon>
        <taxon>Oceanobacillus</taxon>
    </lineage>
</organism>
<keyword evidence="1" id="KW-0378">Hydrolase</keyword>
<dbReference type="Gene3D" id="3.40.50.1820">
    <property type="entry name" value="alpha/beta hydrolase"/>
    <property type="match status" value="1"/>
</dbReference>
<evidence type="ECO:0000313" key="1">
    <source>
        <dbReference type="EMBL" id="MFD1606716.1"/>
    </source>
</evidence>
<keyword evidence="2" id="KW-1185">Reference proteome</keyword>
<name>A0ABW4HML7_9BACI</name>
<gene>
    <name evidence="1" type="ORF">ACFSBH_03435</name>
</gene>
<proteinExistence type="predicted"/>
<comment type="caution">
    <text evidence="1">The sequence shown here is derived from an EMBL/GenBank/DDBJ whole genome shotgun (WGS) entry which is preliminary data.</text>
</comment>
<accession>A0ABW4HML7</accession>
<dbReference type="Pfam" id="PF06028">
    <property type="entry name" value="DUF915"/>
    <property type="match status" value="1"/>
</dbReference>
<dbReference type="SUPFAM" id="SSF53474">
    <property type="entry name" value="alpha/beta-Hydrolases"/>
    <property type="match status" value="1"/>
</dbReference>
<dbReference type="PANTHER" id="PTHR37946:SF1">
    <property type="entry name" value="SLL1969 PROTEIN"/>
    <property type="match status" value="1"/>
</dbReference>
<dbReference type="InterPro" id="IPR029058">
    <property type="entry name" value="AB_hydrolase_fold"/>
</dbReference>
<dbReference type="EMBL" id="JBHUDE010000011">
    <property type="protein sequence ID" value="MFD1606716.1"/>
    <property type="molecule type" value="Genomic_DNA"/>
</dbReference>
<protein>
    <submittedName>
        <fullName evidence="1">Alpha/beta fold hydrolase</fullName>
    </submittedName>
</protein>
<sequence>MNKGNIITGLFALLLLLGLGGYSLMPKNTKSEGYVGIPTVFVHGYKGTVNSFGNMLQRFENEYKYGVVGMTYFVNADGSLHTQHLARSNGKPLFIQVVFENNRTSFAETTNYLANVLHNLKSTYQIDTVNLVGHSMGGIVSLKYIMEYDGKAYPRVEKLVTIGSPFAGIFDPNYFITHTDRGAEDLKMDSLALRMLHTSTFPEHVKVLSIGSTGDAVAVPESVAQLRKIVPSSQLKEVMLEDETLGHSALHEHAGVDQLIYRFLWQDLAQ</sequence>
<evidence type="ECO:0000313" key="2">
    <source>
        <dbReference type="Proteomes" id="UP001597221"/>
    </source>
</evidence>